<feature type="compositionally biased region" description="Polar residues" evidence="1">
    <location>
        <begin position="30"/>
        <end position="49"/>
    </location>
</feature>
<feature type="region of interest" description="Disordered" evidence="1">
    <location>
        <begin position="1"/>
        <end position="65"/>
    </location>
</feature>
<dbReference type="EMBL" id="JAFJYH010000077">
    <property type="protein sequence ID" value="KAG4420816.1"/>
    <property type="molecule type" value="Genomic_DNA"/>
</dbReference>
<evidence type="ECO:0000313" key="2">
    <source>
        <dbReference type="EMBL" id="KAG4420816.1"/>
    </source>
</evidence>
<feature type="compositionally biased region" description="Basic and acidic residues" evidence="1">
    <location>
        <begin position="192"/>
        <end position="204"/>
    </location>
</feature>
<evidence type="ECO:0000313" key="3">
    <source>
        <dbReference type="Proteomes" id="UP000664132"/>
    </source>
</evidence>
<dbReference type="AlphaFoldDB" id="A0A8H7TKZ5"/>
<comment type="caution">
    <text evidence="2">The sequence shown here is derived from an EMBL/GenBank/DDBJ whole genome shotgun (WGS) entry which is preliminary data.</text>
</comment>
<name>A0A8H7TKZ5_9HELO</name>
<proteinExistence type="predicted"/>
<reference evidence="2" key="1">
    <citation type="submission" date="2021-02" db="EMBL/GenBank/DDBJ databases">
        <title>Genome sequence Cadophora malorum strain M34.</title>
        <authorList>
            <person name="Stefanovic E."/>
            <person name="Vu D."/>
            <person name="Scully C."/>
            <person name="Dijksterhuis J."/>
            <person name="Roader J."/>
            <person name="Houbraken J."/>
        </authorList>
    </citation>
    <scope>NUCLEOTIDE SEQUENCE</scope>
    <source>
        <strain evidence="2">M34</strain>
    </source>
</reference>
<keyword evidence="3" id="KW-1185">Reference proteome</keyword>
<gene>
    <name evidence="2" type="ORF">IFR04_006096</name>
</gene>
<evidence type="ECO:0000256" key="1">
    <source>
        <dbReference type="SAM" id="MobiDB-lite"/>
    </source>
</evidence>
<dbReference type="Proteomes" id="UP000664132">
    <property type="component" value="Unassembled WGS sequence"/>
</dbReference>
<protein>
    <submittedName>
        <fullName evidence="2">Uncharacterized protein</fullName>
    </submittedName>
</protein>
<feature type="compositionally biased region" description="Polar residues" evidence="1">
    <location>
        <begin position="1"/>
        <end position="13"/>
    </location>
</feature>
<organism evidence="2 3">
    <name type="scientific">Cadophora malorum</name>
    <dbReference type="NCBI Taxonomy" id="108018"/>
    <lineage>
        <taxon>Eukaryota</taxon>
        <taxon>Fungi</taxon>
        <taxon>Dikarya</taxon>
        <taxon>Ascomycota</taxon>
        <taxon>Pezizomycotina</taxon>
        <taxon>Leotiomycetes</taxon>
        <taxon>Helotiales</taxon>
        <taxon>Ploettnerulaceae</taxon>
        <taxon>Cadophora</taxon>
    </lineage>
</organism>
<feature type="region of interest" description="Disordered" evidence="1">
    <location>
        <begin position="138"/>
        <end position="213"/>
    </location>
</feature>
<accession>A0A8H7TKZ5</accession>
<sequence length="213" mass="22814">MSNRARNFSGSSRKQQDFTEVVSDAEDKISSNLTGAASTRQLNADSTCGHSRWSPDTIRQTKSERVPPFVVETLGVPDTSSTNCAEVPQTISADRQAEPCPITTTGVSQPPTGYKACVEASRRSLASQINLLKRRRATAIKSQTSQSGSSLSSDVSNAQPEEGKQLASRRRGSRASLSSEFTINQHSVQAGHEGHDIPGQDDHAVNSSLRTGT</sequence>
<feature type="compositionally biased region" description="Low complexity" evidence="1">
    <location>
        <begin position="142"/>
        <end position="156"/>
    </location>
</feature>